<dbReference type="AlphaFoldDB" id="A0A0M3HVG5"/>
<dbReference type="InterPro" id="IPR018957">
    <property type="entry name" value="Znf_C3HC4_RING-type"/>
</dbReference>
<keyword evidence="4" id="KW-0479">Metal-binding</keyword>
<protein>
    <recommendedName>
        <fullName evidence="12">RING-type E3 ubiquitin transferase BRCA1</fullName>
    </recommendedName>
</protein>
<name>A0A0M3HVG5_ASCLU</name>
<dbReference type="GO" id="GO:0000724">
    <property type="term" value="P:double-strand break repair via homologous recombination"/>
    <property type="evidence" value="ECO:0007669"/>
    <property type="project" value="TreeGrafter"/>
</dbReference>
<dbReference type="InterPro" id="IPR001357">
    <property type="entry name" value="BRCT_dom"/>
</dbReference>
<keyword evidence="6" id="KW-0227">DNA damage</keyword>
<evidence type="ECO:0000256" key="12">
    <source>
        <dbReference type="ARBA" id="ARBA00031556"/>
    </source>
</evidence>
<dbReference type="PANTHER" id="PTHR13763">
    <property type="entry name" value="BREAST CANCER TYPE 1 SUSCEPTIBILITY PROTEIN BRCA1"/>
    <property type="match status" value="1"/>
</dbReference>
<keyword evidence="5" id="KW-0677">Repeat</keyword>
<dbReference type="SMART" id="SM00184">
    <property type="entry name" value="RING"/>
    <property type="match status" value="1"/>
</dbReference>
<evidence type="ECO:0000256" key="8">
    <source>
        <dbReference type="ARBA" id="ARBA00022833"/>
    </source>
</evidence>
<keyword evidence="8" id="KW-0862">Zinc</keyword>
<dbReference type="InterPro" id="IPR001841">
    <property type="entry name" value="Znf_RING"/>
</dbReference>
<dbReference type="SMART" id="SM00292">
    <property type="entry name" value="BRCT"/>
    <property type="match status" value="2"/>
</dbReference>
<dbReference type="GO" id="GO:0031436">
    <property type="term" value="C:BRCA1-BARD1 complex"/>
    <property type="evidence" value="ECO:0007669"/>
    <property type="project" value="TreeGrafter"/>
</dbReference>
<dbReference type="SUPFAM" id="SSF57850">
    <property type="entry name" value="RING/U-box"/>
    <property type="match status" value="1"/>
</dbReference>
<dbReference type="Gene3D" id="3.30.40.10">
    <property type="entry name" value="Zinc/RING finger domain, C3HC4 (zinc finger)"/>
    <property type="match status" value="1"/>
</dbReference>
<evidence type="ECO:0000256" key="2">
    <source>
        <dbReference type="ARBA" id="ARBA00004286"/>
    </source>
</evidence>
<comment type="subcellular location">
    <subcellularLocation>
        <location evidence="2">Chromosome</location>
    </subcellularLocation>
    <subcellularLocation>
        <location evidence="1">Nucleus</location>
    </subcellularLocation>
</comment>
<dbReference type="GO" id="GO:0008270">
    <property type="term" value="F:zinc ion binding"/>
    <property type="evidence" value="ECO:0007669"/>
    <property type="project" value="UniProtKB-KW"/>
</dbReference>
<dbReference type="Proteomes" id="UP000036681">
    <property type="component" value="Unplaced"/>
</dbReference>
<sequence length="894" mass="100627">MMASMAISTDRSSTSDKGFILVREDFENMKMVLRCGICCSTLKDPVVTTCLHAFCRTCFNLCMDKLSTLRCPICNQRLNKRSCGTCPRLLELISGYIRLAKLYKCDSAAIDIPKEADFLESQVLMTQNVVENIDPLPLQQTTNIVTNFKQSFRRHALKRTLGMENSVSSCRPGKVTRNDANVVEGRESGVHTRAAAPLHSIKEQIGATPSTKLSTPPEDAVVSSYEDRSLTASDGNGECQCLDDYHTKIKKHLKSYDTVQLNGNPQMLDCNADGSSPFKEDNLAEWPKNPFVETSSEVVESVNTRRVPRRLARRFQKDIEHMKKLSTTEVNAECLNMLSYRCEASAQACVDTVDAAAQCAPKSHTTSVETYVSGNGRCNNRTQTNVVPSKCQDLCIQMVIASHDVMTQTESEQNLVQASMQTILECQEIGLQTEQSVKCFVDSVVQTEVTDDFHKTGIRMDSCKYPERKTIEEMENGDAFVERRRLSVDHARSDAADAARKLELVVNRRFEKQAAETRIQALLACLPWIPTFLGLDYDGFSQRFSDDATPLDRGMVVEHLDEERCSVVEASEDEANEAETNDETALSRNVHSECFNNTLKKEIDLNDSRGLEGIVEQSWPKQNEEPAQLKYEEKSTLQDAYKEKQAWGSQSVNILKMNTVLASKEVVADSLGSCSQHQLKLMISGLTSHSEVEYVEKFVKIFPTTRLIREMTRDCTHLVIFNTDGRLCKNRSLKYAYAIANRSVVVTHEWLRDCIKHNGILPVEEYEVEGDVLVNQMSRAARRSRDGDGNLFDGFTFYLPPPYFRSSKLVMKDLLTEIIQMVGGKCVEHLWDLPSNKCAYVIFAPGSRSADAARRFEKDIGVEVLVADWVLDSICEYRVLQHNTHVYRVANRTA</sequence>
<proteinExistence type="predicted"/>
<keyword evidence="10" id="KW-0539">Nucleus</keyword>
<evidence type="ECO:0000256" key="11">
    <source>
        <dbReference type="ARBA" id="ARBA00023306"/>
    </source>
</evidence>
<evidence type="ECO:0000259" key="15">
    <source>
        <dbReference type="PROSITE" id="PS50172"/>
    </source>
</evidence>
<evidence type="ECO:0000256" key="6">
    <source>
        <dbReference type="ARBA" id="ARBA00022763"/>
    </source>
</evidence>
<keyword evidence="16" id="KW-1185">Reference proteome</keyword>
<dbReference type="WBParaSite" id="ALUE_0000694101-mRNA-1">
    <property type="protein sequence ID" value="ALUE_0000694101-mRNA-1"/>
    <property type="gene ID" value="ALUE_0000694101"/>
</dbReference>
<organism evidence="16 17">
    <name type="scientific">Ascaris lumbricoides</name>
    <name type="common">Giant roundworm</name>
    <dbReference type="NCBI Taxonomy" id="6252"/>
    <lineage>
        <taxon>Eukaryota</taxon>
        <taxon>Metazoa</taxon>
        <taxon>Ecdysozoa</taxon>
        <taxon>Nematoda</taxon>
        <taxon>Chromadorea</taxon>
        <taxon>Rhabditida</taxon>
        <taxon>Spirurina</taxon>
        <taxon>Ascaridomorpha</taxon>
        <taxon>Ascaridoidea</taxon>
        <taxon>Ascarididae</taxon>
        <taxon>Ascaris</taxon>
    </lineage>
</organism>
<dbReference type="GO" id="GO:0005694">
    <property type="term" value="C:chromosome"/>
    <property type="evidence" value="ECO:0007669"/>
    <property type="project" value="UniProtKB-SubCell"/>
</dbReference>
<evidence type="ECO:0000256" key="3">
    <source>
        <dbReference type="ARBA" id="ARBA00022454"/>
    </source>
</evidence>
<dbReference type="SUPFAM" id="SSF52113">
    <property type="entry name" value="BRCT domain"/>
    <property type="match status" value="2"/>
</dbReference>
<dbReference type="InterPro" id="IPR036420">
    <property type="entry name" value="BRCT_dom_sf"/>
</dbReference>
<keyword evidence="3" id="KW-0158">Chromosome</keyword>
<evidence type="ECO:0000259" key="14">
    <source>
        <dbReference type="PROSITE" id="PS50089"/>
    </source>
</evidence>
<dbReference type="PANTHER" id="PTHR13763:SF0">
    <property type="entry name" value="BREAST CANCER TYPE 1 SUSCEPTIBILITY PROTEIN"/>
    <property type="match status" value="1"/>
</dbReference>
<keyword evidence="11" id="KW-0131">Cell cycle</keyword>
<accession>A0A0M3HVG5</accession>
<evidence type="ECO:0000256" key="1">
    <source>
        <dbReference type="ARBA" id="ARBA00004123"/>
    </source>
</evidence>
<evidence type="ECO:0000256" key="7">
    <source>
        <dbReference type="ARBA" id="ARBA00022771"/>
    </source>
</evidence>
<evidence type="ECO:0000256" key="4">
    <source>
        <dbReference type="ARBA" id="ARBA00022723"/>
    </source>
</evidence>
<evidence type="ECO:0000256" key="5">
    <source>
        <dbReference type="ARBA" id="ARBA00022737"/>
    </source>
</evidence>
<feature type="domain" description="BRCT" evidence="15">
    <location>
        <begin position="787"/>
        <end position="887"/>
    </location>
</feature>
<evidence type="ECO:0000256" key="9">
    <source>
        <dbReference type="ARBA" id="ARBA00023204"/>
    </source>
</evidence>
<dbReference type="GO" id="GO:0004842">
    <property type="term" value="F:ubiquitin-protein transferase activity"/>
    <property type="evidence" value="ECO:0007669"/>
    <property type="project" value="TreeGrafter"/>
</dbReference>
<dbReference type="Gene3D" id="3.40.50.10190">
    <property type="entry name" value="BRCT domain"/>
    <property type="match status" value="2"/>
</dbReference>
<dbReference type="PROSITE" id="PS50089">
    <property type="entry name" value="ZF_RING_2"/>
    <property type="match status" value="1"/>
</dbReference>
<dbReference type="Pfam" id="PF00097">
    <property type="entry name" value="zf-C3HC4"/>
    <property type="match status" value="1"/>
</dbReference>
<dbReference type="InterPro" id="IPR013083">
    <property type="entry name" value="Znf_RING/FYVE/PHD"/>
</dbReference>
<feature type="domain" description="RING-type" evidence="14">
    <location>
        <begin position="35"/>
        <end position="75"/>
    </location>
</feature>
<evidence type="ECO:0000313" key="16">
    <source>
        <dbReference type="Proteomes" id="UP000036681"/>
    </source>
</evidence>
<dbReference type="GO" id="GO:0070531">
    <property type="term" value="C:BRCA1-A complex"/>
    <property type="evidence" value="ECO:0007669"/>
    <property type="project" value="TreeGrafter"/>
</dbReference>
<feature type="domain" description="BRCT" evidence="15">
    <location>
        <begin position="679"/>
        <end position="768"/>
    </location>
</feature>
<dbReference type="GO" id="GO:0045944">
    <property type="term" value="P:positive regulation of transcription by RNA polymerase II"/>
    <property type="evidence" value="ECO:0007669"/>
    <property type="project" value="TreeGrafter"/>
</dbReference>
<evidence type="ECO:0000256" key="10">
    <source>
        <dbReference type="ARBA" id="ARBA00023242"/>
    </source>
</evidence>
<keyword evidence="9" id="KW-0234">DNA repair</keyword>
<dbReference type="InterPro" id="IPR031099">
    <property type="entry name" value="BRCA1-associated"/>
</dbReference>
<evidence type="ECO:0000313" key="17">
    <source>
        <dbReference type="WBParaSite" id="ALUE_0000694101-mRNA-1"/>
    </source>
</evidence>
<reference evidence="17" key="1">
    <citation type="submission" date="2017-02" db="UniProtKB">
        <authorList>
            <consortium name="WormBaseParasite"/>
        </authorList>
    </citation>
    <scope>IDENTIFICATION</scope>
</reference>
<dbReference type="PROSITE" id="PS50172">
    <property type="entry name" value="BRCT"/>
    <property type="match status" value="2"/>
</dbReference>
<evidence type="ECO:0000256" key="13">
    <source>
        <dbReference type="PROSITE-ProRule" id="PRU00175"/>
    </source>
</evidence>
<keyword evidence="7 13" id="KW-0863">Zinc-finger</keyword>